<feature type="transmembrane region" description="Helical" evidence="7">
    <location>
        <begin position="201"/>
        <end position="222"/>
    </location>
</feature>
<feature type="transmembrane region" description="Helical" evidence="7">
    <location>
        <begin position="63"/>
        <end position="83"/>
    </location>
</feature>
<feature type="compositionally biased region" description="Polar residues" evidence="6">
    <location>
        <begin position="494"/>
        <end position="504"/>
    </location>
</feature>
<keyword evidence="10" id="KW-1185">Reference proteome</keyword>
<dbReference type="InterPro" id="IPR049326">
    <property type="entry name" value="Rhodopsin_dom_fungi"/>
</dbReference>
<dbReference type="GO" id="GO:0016020">
    <property type="term" value="C:membrane"/>
    <property type="evidence" value="ECO:0007669"/>
    <property type="project" value="UniProtKB-SubCell"/>
</dbReference>
<sequence length="504" mass="55599">MPGGLYPPLEVTQNWPAPNYENPELRPNTLVILAYVLGPLTVGLSLVRLWVRVYHQKSAGLDDWLMLAAMPPTIVLTALYPLADKQAFNLHAWDVDVFTDTQRVVVARKYILATESIFCIASGLVKVSILLFYRRLSARVVSRIFFWTTWITIGYITAYSIALSIAPVVGCQPISAFWDQFDPIKKLSGYKFHCFDEGADVLVASILSASQDMLTAILPTFLYWNLKIPLRQKIALFGIFAMGYGVVALGALRAYYSWYAFYGTYDITWATWDILLTSLLEIHIGCLCANAPALKVFFKFFFHEKLTSKSRTKTPAGSPGSSRKSSTSIWSKLTLMLGSDSQSGERSTKGYHDSQAGVTVDPHGGVYVQKEIQVRSSPTSIPDSPTERPASAMTTDNMVDHYYDDIELGLYTTHNSGVSTAHSRTDLDNNSSEAPPPLPASPLPPSAPATEPLTAHPILPSPSESPKSLQPIAPIIQQSAAPRAPTPLPLRTPSQNRPSWQNWS</sequence>
<dbReference type="Pfam" id="PF20684">
    <property type="entry name" value="Fung_rhodopsin"/>
    <property type="match status" value="1"/>
</dbReference>
<name>A0A9Q8ZAY6_CURCL</name>
<keyword evidence="2 7" id="KW-0812">Transmembrane</keyword>
<feature type="region of interest" description="Disordered" evidence="6">
    <location>
        <begin position="417"/>
        <end position="504"/>
    </location>
</feature>
<feature type="transmembrane region" description="Helical" evidence="7">
    <location>
        <begin position="30"/>
        <end position="51"/>
    </location>
</feature>
<dbReference type="Proteomes" id="UP001056012">
    <property type="component" value="Chromosome 4"/>
</dbReference>
<organism evidence="9 10">
    <name type="scientific">Curvularia clavata</name>
    <dbReference type="NCBI Taxonomy" id="95742"/>
    <lineage>
        <taxon>Eukaryota</taxon>
        <taxon>Fungi</taxon>
        <taxon>Dikarya</taxon>
        <taxon>Ascomycota</taxon>
        <taxon>Pezizomycotina</taxon>
        <taxon>Dothideomycetes</taxon>
        <taxon>Pleosporomycetidae</taxon>
        <taxon>Pleosporales</taxon>
        <taxon>Pleosporineae</taxon>
        <taxon>Pleosporaceae</taxon>
        <taxon>Curvularia</taxon>
    </lineage>
</organism>
<keyword evidence="4 7" id="KW-0472">Membrane</keyword>
<evidence type="ECO:0000256" key="3">
    <source>
        <dbReference type="ARBA" id="ARBA00022989"/>
    </source>
</evidence>
<evidence type="ECO:0000256" key="4">
    <source>
        <dbReference type="ARBA" id="ARBA00023136"/>
    </source>
</evidence>
<proteinExistence type="inferred from homology"/>
<feature type="region of interest" description="Disordered" evidence="6">
    <location>
        <begin position="339"/>
        <end position="394"/>
    </location>
</feature>
<reference evidence="9" key="1">
    <citation type="submission" date="2021-12" db="EMBL/GenBank/DDBJ databases">
        <title>Curvularia clavata genome.</title>
        <authorList>
            <person name="Cao Y."/>
        </authorList>
    </citation>
    <scope>NUCLEOTIDE SEQUENCE</scope>
    <source>
        <strain evidence="9">Yc1106</strain>
    </source>
</reference>
<keyword evidence="3 7" id="KW-1133">Transmembrane helix</keyword>
<comment type="subcellular location">
    <subcellularLocation>
        <location evidence="1">Membrane</location>
        <topology evidence="1">Multi-pass membrane protein</topology>
    </subcellularLocation>
</comment>
<dbReference type="AlphaFoldDB" id="A0A9Q8ZAY6"/>
<feature type="domain" description="Rhodopsin" evidence="8">
    <location>
        <begin position="47"/>
        <end position="299"/>
    </location>
</feature>
<evidence type="ECO:0000256" key="6">
    <source>
        <dbReference type="SAM" id="MobiDB-lite"/>
    </source>
</evidence>
<feature type="compositionally biased region" description="Pro residues" evidence="6">
    <location>
        <begin position="434"/>
        <end position="447"/>
    </location>
</feature>
<evidence type="ECO:0000256" key="5">
    <source>
        <dbReference type="ARBA" id="ARBA00038359"/>
    </source>
</evidence>
<evidence type="ECO:0000259" key="8">
    <source>
        <dbReference type="Pfam" id="PF20684"/>
    </source>
</evidence>
<evidence type="ECO:0000256" key="2">
    <source>
        <dbReference type="ARBA" id="ARBA00022692"/>
    </source>
</evidence>
<comment type="similarity">
    <text evidence="5">Belongs to the SAT4 family.</text>
</comment>
<dbReference type="PANTHER" id="PTHR33048:SF129">
    <property type="entry name" value="INTEGRAL MEMBRANE PROTEIN-RELATED"/>
    <property type="match status" value="1"/>
</dbReference>
<evidence type="ECO:0000313" key="9">
    <source>
        <dbReference type="EMBL" id="USP78855.1"/>
    </source>
</evidence>
<feature type="transmembrane region" description="Helical" evidence="7">
    <location>
        <begin position="234"/>
        <end position="256"/>
    </location>
</feature>
<evidence type="ECO:0000313" key="10">
    <source>
        <dbReference type="Proteomes" id="UP001056012"/>
    </source>
</evidence>
<dbReference type="OrthoDB" id="5429740at2759"/>
<evidence type="ECO:0000256" key="7">
    <source>
        <dbReference type="SAM" id="Phobius"/>
    </source>
</evidence>
<dbReference type="InterPro" id="IPR052337">
    <property type="entry name" value="SAT4-like"/>
</dbReference>
<feature type="transmembrane region" description="Helical" evidence="7">
    <location>
        <begin position="110"/>
        <end position="133"/>
    </location>
</feature>
<feature type="compositionally biased region" description="Polar residues" evidence="6">
    <location>
        <begin position="374"/>
        <end position="383"/>
    </location>
</feature>
<dbReference type="VEuPathDB" id="FungiDB:yc1106_06129"/>
<accession>A0A9Q8ZAY6</accession>
<protein>
    <recommendedName>
        <fullName evidence="8">Rhodopsin domain-containing protein</fullName>
    </recommendedName>
</protein>
<dbReference type="EMBL" id="CP089277">
    <property type="protein sequence ID" value="USP78855.1"/>
    <property type="molecule type" value="Genomic_DNA"/>
</dbReference>
<feature type="transmembrane region" description="Helical" evidence="7">
    <location>
        <begin position="145"/>
        <end position="169"/>
    </location>
</feature>
<gene>
    <name evidence="9" type="ORF">yc1106_06129</name>
</gene>
<evidence type="ECO:0000256" key="1">
    <source>
        <dbReference type="ARBA" id="ARBA00004141"/>
    </source>
</evidence>
<dbReference type="PANTHER" id="PTHR33048">
    <property type="entry name" value="PTH11-LIKE INTEGRAL MEMBRANE PROTEIN (AFU_ORTHOLOGUE AFUA_5G11245)"/>
    <property type="match status" value="1"/>
</dbReference>